<proteinExistence type="predicted"/>
<name>A0ABR4FEP1_9PEZI</name>
<organism evidence="1 2">
    <name type="scientific">Diaporthe vaccinii</name>
    <dbReference type="NCBI Taxonomy" id="105482"/>
    <lineage>
        <taxon>Eukaryota</taxon>
        <taxon>Fungi</taxon>
        <taxon>Dikarya</taxon>
        <taxon>Ascomycota</taxon>
        <taxon>Pezizomycotina</taxon>
        <taxon>Sordariomycetes</taxon>
        <taxon>Sordariomycetidae</taxon>
        <taxon>Diaporthales</taxon>
        <taxon>Diaporthaceae</taxon>
        <taxon>Diaporthe</taxon>
        <taxon>Diaporthe eres species complex</taxon>
    </lineage>
</organism>
<evidence type="ECO:0000313" key="1">
    <source>
        <dbReference type="EMBL" id="KAL2293168.1"/>
    </source>
</evidence>
<comment type="caution">
    <text evidence="1">The sequence shown here is derived from an EMBL/GenBank/DDBJ whole genome shotgun (WGS) entry which is preliminary data.</text>
</comment>
<sequence>MPAEISRSHPAAECYKNFSLIAANLDHLFHLLANHQTSSSCSCIRLDTTRSPASWEHSARAQRARASACFSTPARLVCYLRAGTSALQEYSTLAIPRHAEMLTSPASHKPLHAKFSRFHWAAGLW</sequence>
<dbReference type="EMBL" id="JBAWTH010000001">
    <property type="protein sequence ID" value="KAL2293168.1"/>
    <property type="molecule type" value="Genomic_DNA"/>
</dbReference>
<protein>
    <submittedName>
        <fullName evidence="1">Uncharacterized protein</fullName>
    </submittedName>
</protein>
<gene>
    <name evidence="1" type="ORF">FJTKL_05150</name>
</gene>
<keyword evidence="2" id="KW-1185">Reference proteome</keyword>
<evidence type="ECO:0000313" key="2">
    <source>
        <dbReference type="Proteomes" id="UP001600888"/>
    </source>
</evidence>
<accession>A0ABR4FEP1</accession>
<reference evidence="1 2" key="1">
    <citation type="submission" date="2024-03" db="EMBL/GenBank/DDBJ databases">
        <title>A high-quality draft genome sequence of Diaporthe vaccinii, a causative agent of upright dieback and viscid rot disease in cranberry plants.</title>
        <authorList>
            <person name="Sarrasin M."/>
            <person name="Lang B.F."/>
            <person name="Burger G."/>
        </authorList>
    </citation>
    <scope>NUCLEOTIDE SEQUENCE [LARGE SCALE GENOMIC DNA]</scope>
    <source>
        <strain evidence="1 2">IS7</strain>
    </source>
</reference>
<dbReference type="Proteomes" id="UP001600888">
    <property type="component" value="Unassembled WGS sequence"/>
</dbReference>